<dbReference type="AlphaFoldDB" id="A0A0D7AVY9"/>
<keyword evidence="2" id="KW-1185">Reference proteome</keyword>
<gene>
    <name evidence="1" type="ORF">CYLTODRAFT_494926</name>
</gene>
<sequence length="210" mass="24096">MSWNEAFKPVYHANVQQPNLPVIGPGKIPPLSPSAERSVTDALFAEHWTNGTVKLAITSPNMETRVWPHHGWCSLQMDKNWRFKQFDPMFAPQLWRSRVPHYATIPFPSANWIDKEYRLLCLWKLLDKSAFRKHAKQSALNGLKMYKLKKDKMQSLHGAVRAQGCLRQLPLSQWLHTETRLQVSADIITQVDCLPLVVSTGSKNTNQEVL</sequence>
<evidence type="ECO:0000313" key="1">
    <source>
        <dbReference type="EMBL" id="KIY62019.1"/>
    </source>
</evidence>
<protein>
    <submittedName>
        <fullName evidence="1">Uncharacterized protein</fullName>
    </submittedName>
</protein>
<accession>A0A0D7AVY9</accession>
<dbReference type="EMBL" id="KN880835">
    <property type="protein sequence ID" value="KIY62019.1"/>
    <property type="molecule type" value="Genomic_DNA"/>
</dbReference>
<proteinExistence type="predicted"/>
<dbReference type="Proteomes" id="UP000054007">
    <property type="component" value="Unassembled WGS sequence"/>
</dbReference>
<evidence type="ECO:0000313" key="2">
    <source>
        <dbReference type="Proteomes" id="UP000054007"/>
    </source>
</evidence>
<organism evidence="1 2">
    <name type="scientific">Cylindrobasidium torrendii FP15055 ss-10</name>
    <dbReference type="NCBI Taxonomy" id="1314674"/>
    <lineage>
        <taxon>Eukaryota</taxon>
        <taxon>Fungi</taxon>
        <taxon>Dikarya</taxon>
        <taxon>Basidiomycota</taxon>
        <taxon>Agaricomycotina</taxon>
        <taxon>Agaricomycetes</taxon>
        <taxon>Agaricomycetidae</taxon>
        <taxon>Agaricales</taxon>
        <taxon>Marasmiineae</taxon>
        <taxon>Physalacriaceae</taxon>
        <taxon>Cylindrobasidium</taxon>
    </lineage>
</organism>
<reference evidence="1 2" key="1">
    <citation type="journal article" date="2015" name="Fungal Genet. Biol.">
        <title>Evolution of novel wood decay mechanisms in Agaricales revealed by the genome sequences of Fistulina hepatica and Cylindrobasidium torrendii.</title>
        <authorList>
            <person name="Floudas D."/>
            <person name="Held B.W."/>
            <person name="Riley R."/>
            <person name="Nagy L.G."/>
            <person name="Koehler G."/>
            <person name="Ransdell A.S."/>
            <person name="Younus H."/>
            <person name="Chow J."/>
            <person name="Chiniquy J."/>
            <person name="Lipzen A."/>
            <person name="Tritt A."/>
            <person name="Sun H."/>
            <person name="Haridas S."/>
            <person name="LaButti K."/>
            <person name="Ohm R.A."/>
            <person name="Kues U."/>
            <person name="Blanchette R.A."/>
            <person name="Grigoriev I.V."/>
            <person name="Minto R.E."/>
            <person name="Hibbett D.S."/>
        </authorList>
    </citation>
    <scope>NUCLEOTIDE SEQUENCE [LARGE SCALE GENOMIC DNA]</scope>
    <source>
        <strain evidence="1 2">FP15055 ss-10</strain>
    </source>
</reference>
<name>A0A0D7AVY9_9AGAR</name>